<accession>K5WN98</accession>
<dbReference type="GeneID" id="18827310"/>
<feature type="compositionally biased region" description="Polar residues" evidence="1">
    <location>
        <begin position="33"/>
        <end position="47"/>
    </location>
</feature>
<dbReference type="OMA" id="FTHIQKI"/>
<feature type="region of interest" description="Disordered" evidence="1">
    <location>
        <begin position="1"/>
        <end position="50"/>
    </location>
</feature>
<dbReference type="RefSeq" id="XP_007332430.1">
    <property type="nucleotide sequence ID" value="XM_007332368.1"/>
</dbReference>
<feature type="region of interest" description="Disordered" evidence="1">
    <location>
        <begin position="139"/>
        <end position="221"/>
    </location>
</feature>
<organism evidence="2 3">
    <name type="scientific">Agaricus bisporus var. burnettii (strain JB137-S8 / ATCC MYA-4627 / FGSC 10392)</name>
    <name type="common">White button mushroom</name>
    <dbReference type="NCBI Taxonomy" id="597362"/>
    <lineage>
        <taxon>Eukaryota</taxon>
        <taxon>Fungi</taxon>
        <taxon>Dikarya</taxon>
        <taxon>Basidiomycota</taxon>
        <taxon>Agaricomycotina</taxon>
        <taxon>Agaricomycetes</taxon>
        <taxon>Agaricomycetidae</taxon>
        <taxon>Agaricales</taxon>
        <taxon>Agaricineae</taxon>
        <taxon>Agaricaceae</taxon>
        <taxon>Agaricus</taxon>
    </lineage>
</organism>
<reference evidence="3" key="1">
    <citation type="journal article" date="2012" name="Proc. Natl. Acad. Sci. U.S.A.">
        <title>Genome sequence of the button mushroom Agaricus bisporus reveals mechanisms governing adaptation to a humic-rich ecological niche.</title>
        <authorList>
            <person name="Morin E."/>
            <person name="Kohler A."/>
            <person name="Baker A.R."/>
            <person name="Foulongne-Oriol M."/>
            <person name="Lombard V."/>
            <person name="Nagy L.G."/>
            <person name="Ohm R.A."/>
            <person name="Patyshakuliyeva A."/>
            <person name="Brun A."/>
            <person name="Aerts A.L."/>
            <person name="Bailey A.M."/>
            <person name="Billette C."/>
            <person name="Coutinho P.M."/>
            <person name="Deakin G."/>
            <person name="Doddapaneni H."/>
            <person name="Floudas D."/>
            <person name="Grimwood J."/>
            <person name="Hilden K."/>
            <person name="Kuees U."/>
            <person name="LaButti K.M."/>
            <person name="Lapidus A."/>
            <person name="Lindquist E.A."/>
            <person name="Lucas S.M."/>
            <person name="Murat C."/>
            <person name="Riley R.W."/>
            <person name="Salamov A.A."/>
            <person name="Schmutz J."/>
            <person name="Subramanian V."/>
            <person name="Woesten H.A.B."/>
            <person name="Xu J."/>
            <person name="Eastwood D.C."/>
            <person name="Foster G.D."/>
            <person name="Sonnenberg A.S."/>
            <person name="Cullen D."/>
            <person name="de Vries R.P."/>
            <person name="Lundell T."/>
            <person name="Hibbett D.S."/>
            <person name="Henrissat B."/>
            <person name="Burton K.S."/>
            <person name="Kerrigan R.W."/>
            <person name="Challen M.P."/>
            <person name="Grigoriev I.V."/>
            <person name="Martin F."/>
        </authorList>
    </citation>
    <scope>NUCLEOTIDE SEQUENCE [LARGE SCALE GENOMIC DNA]</scope>
    <source>
        <strain evidence="3">JB137-S8 / ATCC MYA-4627 / FGSC 10392</strain>
    </source>
</reference>
<protein>
    <submittedName>
        <fullName evidence="2">Uncharacterized protein</fullName>
    </submittedName>
</protein>
<feature type="compositionally biased region" description="Low complexity" evidence="1">
    <location>
        <begin position="7"/>
        <end position="19"/>
    </location>
</feature>
<keyword evidence="3" id="KW-1185">Reference proteome</keyword>
<feature type="compositionally biased region" description="Polar residues" evidence="1">
    <location>
        <begin position="160"/>
        <end position="180"/>
    </location>
</feature>
<feature type="compositionally biased region" description="Polar residues" evidence="1">
    <location>
        <begin position="139"/>
        <end position="153"/>
    </location>
</feature>
<evidence type="ECO:0000313" key="2">
    <source>
        <dbReference type="EMBL" id="EKM76806.1"/>
    </source>
</evidence>
<dbReference type="InParanoid" id="K5WN98"/>
<gene>
    <name evidence="2" type="ORF">AGABI1DRAFT_130837</name>
</gene>
<evidence type="ECO:0000256" key="1">
    <source>
        <dbReference type="SAM" id="MobiDB-lite"/>
    </source>
</evidence>
<dbReference type="EMBL" id="JH971399">
    <property type="protein sequence ID" value="EKM76806.1"/>
    <property type="molecule type" value="Genomic_DNA"/>
</dbReference>
<dbReference type="Proteomes" id="UP000008493">
    <property type="component" value="Unassembled WGS sequence"/>
</dbReference>
<dbReference type="HOGENOM" id="CLU_1250339_0_0_1"/>
<dbReference type="AlphaFoldDB" id="K5WN98"/>
<proteinExistence type="predicted"/>
<name>K5WN98_AGABU</name>
<sequence>MSISQELTQTLSALTSSSTPNASNQTKDDNPKSDSSVPPTAPRNTPCQGEVSLDKNANIRRAFLSERAATDFLSSHGRIPRLASLVHEIGAHVDELTSARRVYLQRIEEMDARLSDLARFCPRTPSRNEIFTHIQKINSSPLRPHPNISQPTPNRHEPVTRSTVQPHYPTTSTPPIQLPQSHGLASPYARIPPPTNPSNNSNLRTMWPNGSSADELPALPL</sequence>
<evidence type="ECO:0000313" key="3">
    <source>
        <dbReference type="Proteomes" id="UP000008493"/>
    </source>
</evidence>
<dbReference type="KEGG" id="abp:AGABI1DRAFT130837"/>